<evidence type="ECO:0000313" key="2">
    <source>
        <dbReference type="Proteomes" id="UP000594842"/>
    </source>
</evidence>
<sequence>MIKRKATAYCDALGCPVNQTVLMIPEETSESQLRRIGWTIHNGSGRAFCPSHTPPEKQDTHQ</sequence>
<proteinExistence type="predicted"/>
<dbReference type="Proteomes" id="UP000594842">
    <property type="component" value="Segment"/>
</dbReference>
<organism evidence="1 2">
    <name type="scientific">Gordonia phage Dexdert</name>
    <dbReference type="NCBI Taxonomy" id="2794946"/>
    <lineage>
        <taxon>Viruses</taxon>
        <taxon>Duplodnaviria</taxon>
        <taxon>Heunggongvirae</taxon>
        <taxon>Uroviricota</taxon>
        <taxon>Caudoviricetes</taxon>
        <taxon>Stackebrandtviridae</taxon>
        <taxon>Schenleyvirinae</taxon>
        <taxon>Dexdertvirus</taxon>
        <taxon>Dexdertvirus dexdert</taxon>
    </lineage>
</organism>
<accession>A0A7T1NXN5</accession>
<dbReference type="EMBL" id="MW314849">
    <property type="protein sequence ID" value="QPO17042.1"/>
    <property type="molecule type" value="Genomic_DNA"/>
</dbReference>
<keyword evidence="2" id="KW-1185">Reference proteome</keyword>
<evidence type="ECO:0000313" key="1">
    <source>
        <dbReference type="EMBL" id="QPO17042.1"/>
    </source>
</evidence>
<dbReference type="KEGG" id="vg:63025919"/>
<gene>
    <name evidence="1" type="primary">45</name>
    <name evidence="1" type="ORF">SEA_DEXDERT_45</name>
</gene>
<reference evidence="1 2" key="1">
    <citation type="submission" date="2020-12" db="EMBL/GenBank/DDBJ databases">
        <authorList>
            <person name="Kaganovsky A.M."/>
            <person name="Abad L.A."/>
            <person name="Hancock A.M."/>
            <person name="Wiggins Z.F."/>
            <person name="Bellamy Z.J."/>
            <person name="Moore L.A."/>
            <person name="Neal J.P."/>
            <person name="Poydras T.E."/>
            <person name="Timmer K."/>
            <person name="DeJong R."/>
            <person name="Gissendanner C.R."/>
            <person name="Findley A.M."/>
            <person name="Garlena R.A."/>
            <person name="Russell D.A."/>
            <person name="Jacobs-Sera D."/>
            <person name="Hatfull G.F."/>
        </authorList>
    </citation>
    <scope>NUCLEOTIDE SEQUENCE [LARGE SCALE GENOMIC DNA]</scope>
</reference>
<name>A0A7T1NXN5_9CAUD</name>
<dbReference type="GeneID" id="63025919"/>
<dbReference type="RefSeq" id="YP_010001425.1">
    <property type="nucleotide sequence ID" value="NC_053210.1"/>
</dbReference>
<protein>
    <submittedName>
        <fullName evidence="1">Uncharacterized protein</fullName>
    </submittedName>
</protein>